<gene>
    <name evidence="2" type="ORF">SAY86_021820</name>
</gene>
<protein>
    <submittedName>
        <fullName evidence="2">Uncharacterized protein</fullName>
    </submittedName>
</protein>
<feature type="compositionally biased region" description="Basic and acidic residues" evidence="1">
    <location>
        <begin position="82"/>
        <end position="103"/>
    </location>
</feature>
<comment type="caution">
    <text evidence="2">The sequence shown here is derived from an EMBL/GenBank/DDBJ whole genome shotgun (WGS) entry which is preliminary data.</text>
</comment>
<evidence type="ECO:0000313" key="3">
    <source>
        <dbReference type="Proteomes" id="UP001346149"/>
    </source>
</evidence>
<sequence>MGLQDACSERLRGLNFGRRRGQQASIVDSISVVRTGQPCGSNIEVLYQQQRKILDIQQLNLTNTRKHEAQSYETVPSYDQQADGHGERKRETPLEEKHVKIPLERPTTNYKKTSVDAIPERTEET</sequence>
<accession>A0AAN7RM12</accession>
<feature type="compositionally biased region" description="Polar residues" evidence="1">
    <location>
        <begin position="71"/>
        <end position="80"/>
    </location>
</feature>
<dbReference type="EMBL" id="JAXQNO010000003">
    <property type="protein sequence ID" value="KAK4801333.1"/>
    <property type="molecule type" value="Genomic_DNA"/>
</dbReference>
<evidence type="ECO:0000256" key="1">
    <source>
        <dbReference type="SAM" id="MobiDB-lite"/>
    </source>
</evidence>
<evidence type="ECO:0000313" key="2">
    <source>
        <dbReference type="EMBL" id="KAK4801333.1"/>
    </source>
</evidence>
<dbReference type="Proteomes" id="UP001346149">
    <property type="component" value="Unassembled WGS sequence"/>
</dbReference>
<organism evidence="2 3">
    <name type="scientific">Trapa natans</name>
    <name type="common">Water chestnut</name>
    <dbReference type="NCBI Taxonomy" id="22666"/>
    <lineage>
        <taxon>Eukaryota</taxon>
        <taxon>Viridiplantae</taxon>
        <taxon>Streptophyta</taxon>
        <taxon>Embryophyta</taxon>
        <taxon>Tracheophyta</taxon>
        <taxon>Spermatophyta</taxon>
        <taxon>Magnoliopsida</taxon>
        <taxon>eudicotyledons</taxon>
        <taxon>Gunneridae</taxon>
        <taxon>Pentapetalae</taxon>
        <taxon>rosids</taxon>
        <taxon>malvids</taxon>
        <taxon>Myrtales</taxon>
        <taxon>Lythraceae</taxon>
        <taxon>Trapa</taxon>
    </lineage>
</organism>
<proteinExistence type="predicted"/>
<reference evidence="2 3" key="1">
    <citation type="journal article" date="2023" name="Hortic Res">
        <title>Pangenome of water caltrop reveals structural variations and asymmetric subgenome divergence after allopolyploidization.</title>
        <authorList>
            <person name="Zhang X."/>
            <person name="Chen Y."/>
            <person name="Wang L."/>
            <person name="Yuan Y."/>
            <person name="Fang M."/>
            <person name="Shi L."/>
            <person name="Lu R."/>
            <person name="Comes H.P."/>
            <person name="Ma Y."/>
            <person name="Chen Y."/>
            <person name="Huang G."/>
            <person name="Zhou Y."/>
            <person name="Zheng Z."/>
            <person name="Qiu Y."/>
        </authorList>
    </citation>
    <scope>NUCLEOTIDE SEQUENCE [LARGE SCALE GENOMIC DNA]</scope>
    <source>
        <strain evidence="2">F231</strain>
    </source>
</reference>
<keyword evidence="3" id="KW-1185">Reference proteome</keyword>
<dbReference type="AlphaFoldDB" id="A0AAN7RM12"/>
<feature type="region of interest" description="Disordered" evidence="1">
    <location>
        <begin position="67"/>
        <end position="125"/>
    </location>
</feature>
<name>A0AAN7RM12_TRANT</name>